<sequence>MSECFQSSEFVEELIRCDTPVEIWSYLKKKISEDNKKQKGD</sequence>
<protein>
    <submittedName>
        <fullName evidence="1">Putative transcriptional antiterminator, BglG family</fullName>
        <ecNumber evidence="1">2.7.1.69</ecNumber>
    </submittedName>
</protein>
<keyword evidence="1" id="KW-0808">Transferase</keyword>
<dbReference type="Proteomes" id="UP000075455">
    <property type="component" value="Unassembled WGS sequence"/>
</dbReference>
<accession>A0A150LV84</accession>
<proteinExistence type="predicted"/>
<dbReference type="GO" id="GO:0016740">
    <property type="term" value="F:transferase activity"/>
    <property type="evidence" value="ECO:0007669"/>
    <property type="project" value="UniProtKB-KW"/>
</dbReference>
<gene>
    <name evidence="1" type="ORF">B4119_2360</name>
</gene>
<name>A0A150LV84_9BACL</name>
<evidence type="ECO:0000313" key="2">
    <source>
        <dbReference type="Proteomes" id="UP000075455"/>
    </source>
</evidence>
<dbReference type="STRING" id="81408.B4119_2360"/>
<reference evidence="1 2" key="1">
    <citation type="submission" date="2016-01" db="EMBL/GenBank/DDBJ databases">
        <title>Draft Genome Sequences of Seven Thermophilic Sporeformers Isolated from Foods.</title>
        <authorList>
            <person name="Berendsen E.M."/>
            <person name="Wells-Bennik M.H."/>
            <person name="Krawcyk A.O."/>
            <person name="De Jong A."/>
            <person name="Holsappel S."/>
            <person name="Eijlander R.T."/>
            <person name="Kuipers O.P."/>
        </authorList>
    </citation>
    <scope>NUCLEOTIDE SEQUENCE [LARGE SCALE GENOMIC DNA]</scope>
    <source>
        <strain evidence="1 2">B4119</strain>
    </source>
</reference>
<dbReference type="EC" id="2.7.1.69" evidence="1"/>
<dbReference type="EMBL" id="LQYS01000034">
    <property type="protein sequence ID" value="KYD16224.1"/>
    <property type="molecule type" value="Genomic_DNA"/>
</dbReference>
<comment type="caution">
    <text evidence="1">The sequence shown here is derived from an EMBL/GenBank/DDBJ whole genome shotgun (WGS) entry which is preliminary data.</text>
</comment>
<organism evidence="1 2">
    <name type="scientific">Saccharococcus caldoxylosilyticus</name>
    <dbReference type="NCBI Taxonomy" id="81408"/>
    <lineage>
        <taxon>Bacteria</taxon>
        <taxon>Bacillati</taxon>
        <taxon>Bacillota</taxon>
        <taxon>Bacilli</taxon>
        <taxon>Bacillales</taxon>
        <taxon>Anoxybacillaceae</taxon>
        <taxon>Saccharococcus</taxon>
    </lineage>
</organism>
<dbReference type="PATRIC" id="fig|81408.3.peg.3115"/>
<evidence type="ECO:0000313" key="1">
    <source>
        <dbReference type="EMBL" id="KYD16224.1"/>
    </source>
</evidence>
<dbReference type="AlphaFoldDB" id="A0A150LV84"/>